<accession>R4X7I0</accession>
<sequence>MDNSASYGEAIIAADVTILQHLQLLDRYSGLQQRLKAQAAEAFMKLSRAKYHGTQLASESFPEYFVAYLYVKPVVTPTPTQSPKSDNSATDNVIQHSSSTSEHQKPAGKVSDLQILTESLQKVDMNKKSASVIVEDTDKTEVTEELVQVAKWRLETLSDRKKNPLRTIEILPSQPLRQTQTAFHGFVQLSMELAAVRVQIRDTEVALQEMMQSKGNMRDNQTTRLEEKTEAEAETAT</sequence>
<dbReference type="VEuPathDB" id="FungiDB:TAPDE_001168"/>
<dbReference type="GO" id="GO:0070072">
    <property type="term" value="P:vacuolar proton-transporting V-type ATPase complex assembly"/>
    <property type="evidence" value="ECO:0007669"/>
    <property type="project" value="InterPro"/>
</dbReference>
<dbReference type="GO" id="GO:0051082">
    <property type="term" value="F:unfolded protein binding"/>
    <property type="evidence" value="ECO:0007669"/>
    <property type="project" value="TreeGrafter"/>
</dbReference>
<gene>
    <name evidence="3" type="ORF">TAPDE_001168</name>
</gene>
<organism evidence="3 4">
    <name type="scientific">Taphrina deformans (strain PYCC 5710 / ATCC 11124 / CBS 356.35 / IMI 108563 / JCM 9778 / NBRC 8474)</name>
    <name type="common">Peach leaf curl fungus</name>
    <name type="synonym">Lalaria deformans</name>
    <dbReference type="NCBI Taxonomy" id="1097556"/>
    <lineage>
        <taxon>Eukaryota</taxon>
        <taxon>Fungi</taxon>
        <taxon>Dikarya</taxon>
        <taxon>Ascomycota</taxon>
        <taxon>Taphrinomycotina</taxon>
        <taxon>Taphrinomycetes</taxon>
        <taxon>Taphrinales</taxon>
        <taxon>Taphrinaceae</taxon>
        <taxon>Taphrina</taxon>
    </lineage>
</organism>
<dbReference type="AlphaFoldDB" id="R4X7I0"/>
<reference evidence="3 4" key="1">
    <citation type="journal article" date="2013" name="MBio">
        <title>Genome sequencing of the plant pathogen Taphrina deformans, the causal agent of peach leaf curl.</title>
        <authorList>
            <person name="Cisse O.H."/>
            <person name="Almeida J.M.G.C.F."/>
            <person name="Fonseca A."/>
            <person name="Kumar A.A."/>
            <person name="Salojaervi J."/>
            <person name="Overmyer K."/>
            <person name="Hauser P.M."/>
            <person name="Pagni M."/>
        </authorList>
    </citation>
    <scope>NUCLEOTIDE SEQUENCE [LARGE SCALE GENOMIC DNA]</scope>
    <source>
        <strain evidence="4">PYCC 5710 / ATCC 11124 / CBS 356.35 / IMI 108563 / JCM 9778 / NBRC 8474</strain>
    </source>
</reference>
<evidence type="ECO:0000313" key="4">
    <source>
        <dbReference type="Proteomes" id="UP000013776"/>
    </source>
</evidence>
<protein>
    <recommendedName>
        <fullName evidence="1">Vacuolar ATPase assembly protein VMA22</fullName>
    </recommendedName>
</protein>
<name>R4X7I0_TAPDE</name>
<dbReference type="InterPro" id="IPR040357">
    <property type="entry name" value="Vma22/CCDC115"/>
</dbReference>
<feature type="region of interest" description="Disordered" evidence="2">
    <location>
        <begin position="77"/>
        <end position="110"/>
    </location>
</feature>
<evidence type="ECO:0000256" key="1">
    <source>
        <dbReference type="ARBA" id="ARBA00093634"/>
    </source>
</evidence>
<dbReference type="EMBL" id="CAHR02000036">
    <property type="protein sequence ID" value="CCG81345.1"/>
    <property type="molecule type" value="Genomic_DNA"/>
</dbReference>
<comment type="caution">
    <text evidence="3">The sequence shown here is derived from an EMBL/GenBank/DDBJ whole genome shotgun (WGS) entry which is preliminary data.</text>
</comment>
<dbReference type="Pfam" id="PF21730">
    <property type="entry name" value="Vma22_CCDC115"/>
    <property type="match status" value="1"/>
</dbReference>
<dbReference type="Proteomes" id="UP000013776">
    <property type="component" value="Unassembled WGS sequence"/>
</dbReference>
<dbReference type="PANTHER" id="PTHR31996">
    <property type="entry name" value="COILED-COIL DOMAIN-CONTAINING PROTEIN 115"/>
    <property type="match status" value="1"/>
</dbReference>
<keyword evidence="4" id="KW-1185">Reference proteome</keyword>
<feature type="region of interest" description="Disordered" evidence="2">
    <location>
        <begin position="214"/>
        <end position="237"/>
    </location>
</feature>
<proteinExistence type="predicted"/>
<evidence type="ECO:0000256" key="2">
    <source>
        <dbReference type="SAM" id="MobiDB-lite"/>
    </source>
</evidence>
<feature type="compositionally biased region" description="Polar residues" evidence="2">
    <location>
        <begin position="77"/>
        <end position="101"/>
    </location>
</feature>
<dbReference type="PANTHER" id="PTHR31996:SF2">
    <property type="entry name" value="COILED-COIL DOMAIN-CONTAINING PROTEIN 115"/>
    <property type="match status" value="1"/>
</dbReference>
<evidence type="ECO:0000313" key="3">
    <source>
        <dbReference type="EMBL" id="CCG81345.1"/>
    </source>
</evidence>